<feature type="region of interest" description="Disordered" evidence="1">
    <location>
        <begin position="1"/>
        <end position="20"/>
    </location>
</feature>
<dbReference type="Gene3D" id="1.10.150.240">
    <property type="entry name" value="Putative phosphatase, domain 2"/>
    <property type="match status" value="1"/>
</dbReference>
<reference evidence="2 3" key="1">
    <citation type="journal article" date="2013" name="Mar. Genomics">
        <title>Expression of sulfatases in Rhodopirellula baltica and the diversity of sulfatases in the genus Rhodopirellula.</title>
        <authorList>
            <person name="Wegner C.E."/>
            <person name="Richter-Heitmann T."/>
            <person name="Klindworth A."/>
            <person name="Klockow C."/>
            <person name="Richter M."/>
            <person name="Achstetter T."/>
            <person name="Glockner F.O."/>
            <person name="Harder J."/>
        </authorList>
    </citation>
    <scope>NUCLEOTIDE SEQUENCE [LARGE SCALE GENOMIC DNA]</scope>
    <source>
        <strain evidence="2 3">SM1</strain>
    </source>
</reference>
<dbReference type="PATRIC" id="fig|1265738.3.peg.5547"/>
<dbReference type="AlphaFoldDB" id="M5REM3"/>
<dbReference type="Gene3D" id="3.40.50.1000">
    <property type="entry name" value="HAD superfamily/HAD-like"/>
    <property type="match status" value="1"/>
</dbReference>
<dbReference type="OrthoDB" id="9797743at2"/>
<accession>M5REM3</accession>
<dbReference type="PRINTS" id="PR00413">
    <property type="entry name" value="HADHALOGNASE"/>
</dbReference>
<evidence type="ECO:0000313" key="2">
    <source>
        <dbReference type="EMBL" id="EMI17546.1"/>
    </source>
</evidence>
<proteinExistence type="predicted"/>
<evidence type="ECO:0000256" key="1">
    <source>
        <dbReference type="SAM" id="MobiDB-lite"/>
    </source>
</evidence>
<dbReference type="InterPro" id="IPR041492">
    <property type="entry name" value="HAD_2"/>
</dbReference>
<dbReference type="InterPro" id="IPR023214">
    <property type="entry name" value="HAD_sf"/>
</dbReference>
<evidence type="ECO:0000313" key="3">
    <source>
        <dbReference type="Proteomes" id="UP000011991"/>
    </source>
</evidence>
<name>M5REM3_9BACT</name>
<gene>
    <name evidence="2" type="ORF">RMSM_05539</name>
</gene>
<dbReference type="NCBIfam" id="TIGR01509">
    <property type="entry name" value="HAD-SF-IA-v3"/>
    <property type="match status" value="1"/>
</dbReference>
<protein>
    <submittedName>
        <fullName evidence="2">Phosphatase</fullName>
    </submittedName>
</protein>
<dbReference type="InterPro" id="IPR023198">
    <property type="entry name" value="PGP-like_dom2"/>
</dbReference>
<dbReference type="PANTHER" id="PTHR18901:SF38">
    <property type="entry name" value="PSEUDOURIDINE-5'-PHOSPHATASE"/>
    <property type="match status" value="1"/>
</dbReference>
<organism evidence="2 3">
    <name type="scientific">Rhodopirellula maiorica SM1</name>
    <dbReference type="NCBI Taxonomy" id="1265738"/>
    <lineage>
        <taxon>Bacteria</taxon>
        <taxon>Pseudomonadati</taxon>
        <taxon>Planctomycetota</taxon>
        <taxon>Planctomycetia</taxon>
        <taxon>Pirellulales</taxon>
        <taxon>Pirellulaceae</taxon>
        <taxon>Novipirellula</taxon>
    </lineage>
</organism>
<dbReference type="Pfam" id="PF13419">
    <property type="entry name" value="HAD_2"/>
    <property type="match status" value="1"/>
</dbReference>
<sequence>MNDFDTTDSQSSDEQVDATRKPVRGVALDMDGLLIDTERLYWQVGDTLLQRRGYRYSRELQARMMGRIGVSAITQMIDMHNLSDTPESLLAESDELYGALLAEQLQPMPGLSQWMDALQRSGLPFGLATSSQRKFVDVILPTFDWSDQLAFVLTGNDVVNGKPHPEMYLTAAEKMQIPASDMLVLEDSGNGCAAALAAGAQTVAVPSEHTKDQSFDGVMLIADSLLDPRLHALIASIQ</sequence>
<dbReference type="RefSeq" id="WP_008703441.1">
    <property type="nucleotide sequence ID" value="NZ_ANOG01000785.1"/>
</dbReference>
<dbReference type="SUPFAM" id="SSF56784">
    <property type="entry name" value="HAD-like"/>
    <property type="match status" value="1"/>
</dbReference>
<keyword evidence="3" id="KW-1185">Reference proteome</keyword>
<dbReference type="InterPro" id="IPR036412">
    <property type="entry name" value="HAD-like_sf"/>
</dbReference>
<dbReference type="InterPro" id="IPR006439">
    <property type="entry name" value="HAD-SF_hydro_IA"/>
</dbReference>
<comment type="caution">
    <text evidence="2">The sequence shown here is derived from an EMBL/GenBank/DDBJ whole genome shotgun (WGS) entry which is preliminary data.</text>
</comment>
<dbReference type="EMBL" id="ANOG01000785">
    <property type="protein sequence ID" value="EMI17546.1"/>
    <property type="molecule type" value="Genomic_DNA"/>
</dbReference>
<dbReference type="PANTHER" id="PTHR18901">
    <property type="entry name" value="2-DEOXYGLUCOSE-6-PHOSPHATE PHOSPHATASE 2"/>
    <property type="match status" value="1"/>
</dbReference>
<dbReference type="SFLD" id="SFLDS00003">
    <property type="entry name" value="Haloacid_Dehalogenase"/>
    <property type="match status" value="1"/>
</dbReference>
<dbReference type="Proteomes" id="UP000011991">
    <property type="component" value="Unassembled WGS sequence"/>
</dbReference>
<dbReference type="SFLD" id="SFLDG01129">
    <property type="entry name" value="C1.5:_HAD__Beta-PGM__Phosphata"/>
    <property type="match status" value="1"/>
</dbReference>